<name>A0A803XVH8_MELGA</name>
<reference evidence="2" key="2">
    <citation type="submission" date="2025-08" db="UniProtKB">
        <authorList>
            <consortium name="Ensembl"/>
        </authorList>
    </citation>
    <scope>IDENTIFICATION</scope>
</reference>
<dbReference type="Ensembl" id="ENSMGAT00000035227.1">
    <property type="protein sequence ID" value="ENSMGAP00000023524.1"/>
    <property type="gene ID" value="ENSMGAG00000021529.1"/>
</dbReference>
<proteinExistence type="predicted"/>
<organism evidence="2 3">
    <name type="scientific">Meleagris gallopavo</name>
    <name type="common">Wild turkey</name>
    <dbReference type="NCBI Taxonomy" id="9103"/>
    <lineage>
        <taxon>Eukaryota</taxon>
        <taxon>Metazoa</taxon>
        <taxon>Chordata</taxon>
        <taxon>Craniata</taxon>
        <taxon>Vertebrata</taxon>
        <taxon>Euteleostomi</taxon>
        <taxon>Archelosauria</taxon>
        <taxon>Archosauria</taxon>
        <taxon>Dinosauria</taxon>
        <taxon>Saurischia</taxon>
        <taxon>Theropoda</taxon>
        <taxon>Coelurosauria</taxon>
        <taxon>Aves</taxon>
        <taxon>Neognathae</taxon>
        <taxon>Galloanserae</taxon>
        <taxon>Galliformes</taxon>
        <taxon>Phasianidae</taxon>
        <taxon>Meleagridinae</taxon>
        <taxon>Meleagris</taxon>
    </lineage>
</organism>
<feature type="signal peptide" evidence="1">
    <location>
        <begin position="1"/>
        <end position="22"/>
    </location>
</feature>
<dbReference type="SUPFAM" id="SSF57392">
    <property type="entry name" value="Defensin-like"/>
    <property type="match status" value="1"/>
</dbReference>
<evidence type="ECO:0000313" key="2">
    <source>
        <dbReference type="Ensembl" id="ENSMGAP00000023524.1"/>
    </source>
</evidence>
<protein>
    <submittedName>
        <fullName evidence="2">Uncharacterized protein</fullName>
    </submittedName>
</protein>
<reference evidence="2" key="3">
    <citation type="submission" date="2025-09" db="UniProtKB">
        <authorList>
            <consortium name="Ensembl"/>
        </authorList>
    </citation>
    <scope>IDENTIFICATION</scope>
</reference>
<dbReference type="Proteomes" id="UP000001645">
    <property type="component" value="Chromosome 2"/>
</dbReference>
<evidence type="ECO:0000256" key="1">
    <source>
        <dbReference type="SAM" id="SignalP"/>
    </source>
</evidence>
<dbReference type="AlphaFoldDB" id="A0A803XVH8"/>
<keyword evidence="1" id="KW-0732">Signal</keyword>
<sequence length="151" mass="16896">MNSLPFLVFFCFFLFLICSGFSHPPRHHLRCGYRGTFCFPGKCPNGNAYLGACRSGYSCCRWQDDTRPGAEGLGGKRFRVISDGGISRKRCFGNNRWCQEFCLRGRRTRAGIEVLLPARKEPALFLLHTAVTPTGISQPCRSCLFSLLSSS</sequence>
<reference evidence="2 3" key="1">
    <citation type="journal article" date="2010" name="PLoS Biol.">
        <title>Multi-platform next-generation sequencing of the domestic turkey (Meleagris gallopavo): genome assembly and analysis.</title>
        <authorList>
            <person name="Dalloul R.A."/>
            <person name="Long J.A."/>
            <person name="Zimin A.V."/>
            <person name="Aslam L."/>
            <person name="Beal K."/>
            <person name="Blomberg L.A."/>
            <person name="Bouffard P."/>
            <person name="Burt D.W."/>
            <person name="Crasta O."/>
            <person name="Crooijmans R.P."/>
            <person name="Cooper K."/>
            <person name="Coulombe R.A."/>
            <person name="De S."/>
            <person name="Delany M.E."/>
            <person name="Dodgson J.B."/>
            <person name="Dong J.J."/>
            <person name="Evans C."/>
            <person name="Frederickson K.M."/>
            <person name="Flicek P."/>
            <person name="Florea L."/>
            <person name="Folkerts O."/>
            <person name="Groenen M.A."/>
            <person name="Harkins T.T."/>
            <person name="Herrero J."/>
            <person name="Hoffmann S."/>
            <person name="Megens H.J."/>
            <person name="Jiang A."/>
            <person name="de Jong P."/>
            <person name="Kaiser P."/>
            <person name="Kim H."/>
            <person name="Kim K.W."/>
            <person name="Kim S."/>
            <person name="Langenberger D."/>
            <person name="Lee M.K."/>
            <person name="Lee T."/>
            <person name="Mane S."/>
            <person name="Marcais G."/>
            <person name="Marz M."/>
            <person name="McElroy A.P."/>
            <person name="Modise T."/>
            <person name="Nefedov M."/>
            <person name="Notredame C."/>
            <person name="Paton I.R."/>
            <person name="Payne W.S."/>
            <person name="Pertea G."/>
            <person name="Prickett D."/>
            <person name="Puiu D."/>
            <person name="Qioa D."/>
            <person name="Raineri E."/>
            <person name="Ruffier M."/>
            <person name="Salzberg S.L."/>
            <person name="Schatz M.C."/>
            <person name="Scheuring C."/>
            <person name="Schmidt C.J."/>
            <person name="Schroeder S."/>
            <person name="Searle S.M."/>
            <person name="Smith E.J."/>
            <person name="Smith J."/>
            <person name="Sonstegard T.S."/>
            <person name="Stadler P.F."/>
            <person name="Tafer H."/>
            <person name="Tu Z.J."/>
            <person name="Van Tassell C.P."/>
            <person name="Vilella A.J."/>
            <person name="Williams K.P."/>
            <person name="Yorke J.A."/>
            <person name="Zhang L."/>
            <person name="Zhang H.B."/>
            <person name="Zhang X."/>
            <person name="Zhang Y."/>
            <person name="Reed K.M."/>
        </authorList>
    </citation>
    <scope>NUCLEOTIDE SEQUENCE [LARGE SCALE GENOMIC DNA]</scope>
</reference>
<keyword evidence="3" id="KW-1185">Reference proteome</keyword>
<dbReference type="GeneTree" id="ENSGT01030000235503"/>
<feature type="chain" id="PRO_5032581035" evidence="1">
    <location>
        <begin position="23"/>
        <end position="151"/>
    </location>
</feature>
<accession>A0A803XVH8</accession>
<evidence type="ECO:0000313" key="3">
    <source>
        <dbReference type="Proteomes" id="UP000001645"/>
    </source>
</evidence>